<evidence type="ECO:0000313" key="2">
    <source>
        <dbReference type="Proteomes" id="UP001149954"/>
    </source>
</evidence>
<protein>
    <submittedName>
        <fullName evidence="1">Uncharacterized protein</fullName>
    </submittedName>
</protein>
<dbReference type="Proteomes" id="UP001149954">
    <property type="component" value="Unassembled WGS sequence"/>
</dbReference>
<keyword evidence="2" id="KW-1185">Reference proteome</keyword>
<sequence>MPQFTRTLNARDIMSEPDQTPYWIWHPDVPDECILQALAQRYPQMLYHAARACAVAGYIDL</sequence>
<dbReference type="OrthoDB" id="4360026at2759"/>
<dbReference type="AlphaFoldDB" id="A0A9X0C3Z1"/>
<organism evidence="1 2">
    <name type="scientific">Penicillium fimorum</name>
    <dbReference type="NCBI Taxonomy" id="1882269"/>
    <lineage>
        <taxon>Eukaryota</taxon>
        <taxon>Fungi</taxon>
        <taxon>Dikarya</taxon>
        <taxon>Ascomycota</taxon>
        <taxon>Pezizomycotina</taxon>
        <taxon>Eurotiomycetes</taxon>
        <taxon>Eurotiomycetidae</taxon>
        <taxon>Eurotiales</taxon>
        <taxon>Aspergillaceae</taxon>
        <taxon>Penicillium</taxon>
    </lineage>
</organism>
<accession>A0A9X0C3Z1</accession>
<comment type="caution">
    <text evidence="1">The sequence shown here is derived from an EMBL/GenBank/DDBJ whole genome shotgun (WGS) entry which is preliminary data.</text>
</comment>
<dbReference type="EMBL" id="JAPWDS010000005">
    <property type="protein sequence ID" value="KAJ5496690.1"/>
    <property type="molecule type" value="Genomic_DNA"/>
</dbReference>
<name>A0A9X0C3Z1_9EURO</name>
<reference evidence="1" key="2">
    <citation type="journal article" date="2023" name="IMA Fungus">
        <title>Comparative genomic study of the Penicillium genus elucidates a diverse pangenome and 15 lateral gene transfer events.</title>
        <authorList>
            <person name="Petersen C."/>
            <person name="Sorensen T."/>
            <person name="Nielsen M.R."/>
            <person name="Sondergaard T.E."/>
            <person name="Sorensen J.L."/>
            <person name="Fitzpatrick D.A."/>
            <person name="Frisvad J.C."/>
            <person name="Nielsen K.L."/>
        </authorList>
    </citation>
    <scope>NUCLEOTIDE SEQUENCE</scope>
    <source>
        <strain evidence="1">IBT 29495</strain>
    </source>
</reference>
<reference evidence="1" key="1">
    <citation type="submission" date="2022-12" db="EMBL/GenBank/DDBJ databases">
        <authorList>
            <person name="Petersen C."/>
        </authorList>
    </citation>
    <scope>NUCLEOTIDE SEQUENCE</scope>
    <source>
        <strain evidence="1">IBT 29495</strain>
    </source>
</reference>
<proteinExistence type="predicted"/>
<evidence type="ECO:0000313" key="1">
    <source>
        <dbReference type="EMBL" id="KAJ5496690.1"/>
    </source>
</evidence>
<gene>
    <name evidence="1" type="ORF">N7463_008677</name>
</gene>